<evidence type="ECO:0000313" key="2">
    <source>
        <dbReference type="Proteomes" id="UP000305398"/>
    </source>
</evidence>
<dbReference type="Proteomes" id="UP000305398">
    <property type="component" value="Chromosome"/>
</dbReference>
<organism evidence="1 2">
    <name type="scientific">Hymenobacter jejuensis</name>
    <dbReference type="NCBI Taxonomy" id="2502781"/>
    <lineage>
        <taxon>Bacteria</taxon>
        <taxon>Pseudomonadati</taxon>
        <taxon>Bacteroidota</taxon>
        <taxon>Cytophagia</taxon>
        <taxon>Cytophagales</taxon>
        <taxon>Hymenobacteraceae</taxon>
        <taxon>Hymenobacter</taxon>
    </lineage>
</organism>
<keyword evidence="2" id="KW-1185">Reference proteome</keyword>
<gene>
    <name evidence="1" type="ORF">FHG12_05180</name>
</gene>
<dbReference type="KEGG" id="hyj:FHG12_05180"/>
<name>A0A5B7ZYF4_9BACT</name>
<evidence type="ECO:0000313" key="1">
    <source>
        <dbReference type="EMBL" id="QDA59535.1"/>
    </source>
</evidence>
<dbReference type="OrthoDB" id="655382at2"/>
<sequence>MPTIPVFGQASPQDSASLTAAVTTASKQYAQAMGPNTLLTNGPEYIDYKLPYMKGHQFFGDGSQQIGAVYFDGVLYKDVPLWYDIKLDQVVSQVVASPLKVRLVSEKITYFAFGEHTFTRIVTGSVADNSVPTGFYDLLVDGRARLLAKRVKVLHTKAGPNGIEGSFPEAVTYFLQQENRFYPVSSKNGVAKLLSDKKSELEAYARQHKLKFNKASRETSLAELVTYYNSVQGQLSQSK</sequence>
<dbReference type="RefSeq" id="WP_139514716.1">
    <property type="nucleotide sequence ID" value="NZ_CP040896.1"/>
</dbReference>
<dbReference type="EMBL" id="CP040896">
    <property type="protein sequence ID" value="QDA59535.1"/>
    <property type="molecule type" value="Genomic_DNA"/>
</dbReference>
<proteinExistence type="predicted"/>
<accession>A0A5B7ZYF4</accession>
<reference evidence="1 2" key="1">
    <citation type="submission" date="2019-06" db="EMBL/GenBank/DDBJ databases">
        <authorList>
            <person name="Srinivasan S."/>
        </authorList>
    </citation>
    <scope>NUCLEOTIDE SEQUENCE [LARGE SCALE GENOMIC DNA]</scope>
    <source>
        <strain evidence="1 2">17J68-5</strain>
    </source>
</reference>
<dbReference type="AlphaFoldDB" id="A0A5B7ZYF4"/>
<protein>
    <submittedName>
        <fullName evidence="1">Uncharacterized protein</fullName>
    </submittedName>
</protein>